<feature type="transmembrane region" description="Helical" evidence="6">
    <location>
        <begin position="50"/>
        <end position="73"/>
    </location>
</feature>
<evidence type="ECO:0000256" key="1">
    <source>
        <dbReference type="ARBA" id="ARBA00004141"/>
    </source>
</evidence>
<feature type="compositionally biased region" description="Polar residues" evidence="5">
    <location>
        <begin position="1"/>
        <end position="12"/>
    </location>
</feature>
<feature type="domain" description="Yip1" evidence="7">
    <location>
        <begin position="31"/>
        <end position="237"/>
    </location>
</feature>
<feature type="transmembrane region" description="Helical" evidence="6">
    <location>
        <begin position="105"/>
        <end position="128"/>
    </location>
</feature>
<reference evidence="8 9" key="1">
    <citation type="journal article" date="2019" name="Nat. Microbiol.">
        <title>Mediterranean grassland soil C-N compound turnover is dependent on rainfall and depth, and is mediated by genomically divergent microorganisms.</title>
        <authorList>
            <person name="Diamond S."/>
            <person name="Andeer P.F."/>
            <person name="Li Z."/>
            <person name="Crits-Christoph A."/>
            <person name="Burstein D."/>
            <person name="Anantharaman K."/>
            <person name="Lane K.R."/>
            <person name="Thomas B.C."/>
            <person name="Pan C."/>
            <person name="Northen T.R."/>
            <person name="Banfield J.F."/>
        </authorList>
    </citation>
    <scope>NUCLEOTIDE SEQUENCE [LARGE SCALE GENOMIC DNA]</scope>
    <source>
        <strain evidence="8">WS_4</strain>
    </source>
</reference>
<evidence type="ECO:0000256" key="6">
    <source>
        <dbReference type="SAM" id="Phobius"/>
    </source>
</evidence>
<dbReference type="EMBL" id="VBOU01000089">
    <property type="protein sequence ID" value="TMQ53179.1"/>
    <property type="molecule type" value="Genomic_DNA"/>
</dbReference>
<keyword evidence="2 6" id="KW-0812">Transmembrane</keyword>
<evidence type="ECO:0000256" key="2">
    <source>
        <dbReference type="ARBA" id="ARBA00022692"/>
    </source>
</evidence>
<comment type="subcellular location">
    <subcellularLocation>
        <location evidence="1">Membrane</location>
        <topology evidence="1">Multi-pass membrane protein</topology>
    </subcellularLocation>
</comment>
<evidence type="ECO:0000313" key="8">
    <source>
        <dbReference type="EMBL" id="TMQ53179.1"/>
    </source>
</evidence>
<sequence length="241" mass="25619">MMNETTVPTNDRASGPDGPEAPEVSTLGTLIGVFTKPKATFQALSARPRILAPILMLLVFQLVFGLVLAHSGILRNDTVAKLEAKNAPPEQIEAVSKVMEGPTKYAFVIGGPVVLMFSLLVTSGLLYFIANLMLGARLRFIHYLCIAAYGGVVGIVDQMVRMGIALGRGTLVVNLGIGAFMGEELSRFMHVADTATDPLLLWATAIEALGVSVMARKSFGFGVLAVLPGFLLLVSLSAFQQ</sequence>
<name>A0A538SP76_UNCEI</name>
<feature type="region of interest" description="Disordered" evidence="5">
    <location>
        <begin position="1"/>
        <end position="22"/>
    </location>
</feature>
<dbReference type="Proteomes" id="UP000319829">
    <property type="component" value="Unassembled WGS sequence"/>
</dbReference>
<dbReference type="InterPro" id="IPR006977">
    <property type="entry name" value="Yip1_dom"/>
</dbReference>
<dbReference type="AlphaFoldDB" id="A0A538SP76"/>
<dbReference type="Pfam" id="PF04893">
    <property type="entry name" value="Yip1"/>
    <property type="match status" value="1"/>
</dbReference>
<evidence type="ECO:0000256" key="4">
    <source>
        <dbReference type="ARBA" id="ARBA00023136"/>
    </source>
</evidence>
<comment type="caution">
    <text evidence="8">The sequence shown here is derived from an EMBL/GenBank/DDBJ whole genome shotgun (WGS) entry which is preliminary data.</text>
</comment>
<gene>
    <name evidence="8" type="ORF">E6K74_10110</name>
</gene>
<evidence type="ECO:0000256" key="5">
    <source>
        <dbReference type="SAM" id="MobiDB-lite"/>
    </source>
</evidence>
<protein>
    <recommendedName>
        <fullName evidence="7">Yip1 domain-containing protein</fullName>
    </recommendedName>
</protein>
<keyword evidence="4 6" id="KW-0472">Membrane</keyword>
<proteinExistence type="predicted"/>
<feature type="transmembrane region" description="Helical" evidence="6">
    <location>
        <begin position="219"/>
        <end position="239"/>
    </location>
</feature>
<evidence type="ECO:0000313" key="9">
    <source>
        <dbReference type="Proteomes" id="UP000319829"/>
    </source>
</evidence>
<organism evidence="8 9">
    <name type="scientific">Eiseniibacteriota bacterium</name>
    <dbReference type="NCBI Taxonomy" id="2212470"/>
    <lineage>
        <taxon>Bacteria</taxon>
        <taxon>Candidatus Eiseniibacteriota</taxon>
    </lineage>
</organism>
<evidence type="ECO:0000256" key="3">
    <source>
        <dbReference type="ARBA" id="ARBA00022989"/>
    </source>
</evidence>
<feature type="transmembrane region" description="Helical" evidence="6">
    <location>
        <begin position="140"/>
        <end position="156"/>
    </location>
</feature>
<evidence type="ECO:0000259" key="7">
    <source>
        <dbReference type="Pfam" id="PF04893"/>
    </source>
</evidence>
<keyword evidence="3 6" id="KW-1133">Transmembrane helix</keyword>
<accession>A0A538SP76</accession>
<dbReference type="GO" id="GO:0016020">
    <property type="term" value="C:membrane"/>
    <property type="evidence" value="ECO:0007669"/>
    <property type="project" value="UniProtKB-SubCell"/>
</dbReference>